<proteinExistence type="predicted"/>
<accession>A0A9W6GKQ4</accession>
<feature type="domain" description="Calcineurin-like phosphoesterase" evidence="1">
    <location>
        <begin position="34"/>
        <end position="177"/>
    </location>
</feature>
<sequence>MKNKGHHGPDYKLLVVSDEETLIKYPEEKLKTMFKDVDLIISCGDLSNHYLDYLVTILNKPLVYVNGNHVYGPDHDISFCTNVDGGGIAKVKGLMIVGFDGSRMYSGGDHQYTEAQMRIQVWRACSKLLLKKPDIVVSHAPVAGVHEGKHEVHKGFLCFKKALEFLRPKLWLHGHIHLKDHHQVQETAYKDTRIVNAFGYKVVHLKKER</sequence>
<comment type="caution">
    <text evidence="2">The sequence shown here is derived from an EMBL/GenBank/DDBJ whole genome shotgun (WGS) entry which is preliminary data.</text>
</comment>
<dbReference type="InterPro" id="IPR004843">
    <property type="entry name" value="Calcineurin-like_PHP"/>
</dbReference>
<evidence type="ECO:0000313" key="3">
    <source>
        <dbReference type="Proteomes" id="UP001144471"/>
    </source>
</evidence>
<dbReference type="SUPFAM" id="SSF56300">
    <property type="entry name" value="Metallo-dependent phosphatases"/>
    <property type="match status" value="1"/>
</dbReference>
<protein>
    <submittedName>
        <fullName evidence="2">Metallophosphoesterase</fullName>
    </submittedName>
</protein>
<dbReference type="EMBL" id="BSDY01000006">
    <property type="protein sequence ID" value="GLI55945.1"/>
    <property type="molecule type" value="Genomic_DNA"/>
</dbReference>
<evidence type="ECO:0000259" key="1">
    <source>
        <dbReference type="Pfam" id="PF00149"/>
    </source>
</evidence>
<dbReference type="Gene3D" id="3.60.21.10">
    <property type="match status" value="1"/>
</dbReference>
<reference evidence="2" key="1">
    <citation type="submission" date="2022-12" db="EMBL/GenBank/DDBJ databases">
        <title>Reference genome sequencing for broad-spectrum identification of bacterial and archaeal isolates by mass spectrometry.</title>
        <authorList>
            <person name="Sekiguchi Y."/>
            <person name="Tourlousse D.M."/>
        </authorList>
    </citation>
    <scope>NUCLEOTIDE SEQUENCE</scope>
    <source>
        <strain evidence="2">10succ1</strain>
    </source>
</reference>
<organism evidence="2 3">
    <name type="scientific">Propionigenium maris DSM 9537</name>
    <dbReference type="NCBI Taxonomy" id="1123000"/>
    <lineage>
        <taxon>Bacteria</taxon>
        <taxon>Fusobacteriati</taxon>
        <taxon>Fusobacteriota</taxon>
        <taxon>Fusobacteriia</taxon>
        <taxon>Fusobacteriales</taxon>
        <taxon>Fusobacteriaceae</taxon>
        <taxon>Propionigenium</taxon>
    </lineage>
</organism>
<dbReference type="Pfam" id="PF00149">
    <property type="entry name" value="Metallophos"/>
    <property type="match status" value="1"/>
</dbReference>
<dbReference type="AlphaFoldDB" id="A0A9W6GKQ4"/>
<dbReference type="GO" id="GO:0016787">
    <property type="term" value="F:hydrolase activity"/>
    <property type="evidence" value="ECO:0007669"/>
    <property type="project" value="InterPro"/>
</dbReference>
<keyword evidence="3" id="KW-1185">Reference proteome</keyword>
<evidence type="ECO:0000313" key="2">
    <source>
        <dbReference type="EMBL" id="GLI55945.1"/>
    </source>
</evidence>
<gene>
    <name evidence="2" type="ORF">PM10SUCC1_14590</name>
</gene>
<dbReference type="Proteomes" id="UP001144471">
    <property type="component" value="Unassembled WGS sequence"/>
</dbReference>
<name>A0A9W6GKQ4_9FUSO</name>
<dbReference type="RefSeq" id="WP_281834781.1">
    <property type="nucleotide sequence ID" value="NZ_BSDY01000006.1"/>
</dbReference>
<dbReference type="InterPro" id="IPR029052">
    <property type="entry name" value="Metallo-depent_PP-like"/>
</dbReference>